<evidence type="ECO:0000313" key="3">
    <source>
        <dbReference type="Proteomes" id="UP001262582"/>
    </source>
</evidence>
<gene>
    <name evidence="2" type="ORF">RM539_18185</name>
</gene>
<feature type="transmembrane region" description="Helical" evidence="1">
    <location>
        <begin position="46"/>
        <end position="65"/>
    </location>
</feature>
<accession>A0ABU3DC12</accession>
<proteinExistence type="predicted"/>
<evidence type="ECO:0000313" key="2">
    <source>
        <dbReference type="EMBL" id="MDT0678513.1"/>
    </source>
</evidence>
<evidence type="ECO:0008006" key="4">
    <source>
        <dbReference type="Google" id="ProtNLM"/>
    </source>
</evidence>
<keyword evidence="1" id="KW-1133">Transmembrane helix</keyword>
<comment type="caution">
    <text evidence="2">The sequence shown here is derived from an EMBL/GenBank/DDBJ whole genome shotgun (WGS) entry which is preliminary data.</text>
</comment>
<reference evidence="2 3" key="1">
    <citation type="submission" date="2023-09" db="EMBL/GenBank/DDBJ databases">
        <authorList>
            <person name="Rey-Velasco X."/>
        </authorList>
    </citation>
    <scope>NUCLEOTIDE SEQUENCE [LARGE SCALE GENOMIC DNA]</scope>
    <source>
        <strain evidence="2 3">F117</strain>
    </source>
</reference>
<dbReference type="EMBL" id="JAVRHK010000023">
    <property type="protein sequence ID" value="MDT0678513.1"/>
    <property type="molecule type" value="Genomic_DNA"/>
</dbReference>
<dbReference type="RefSeq" id="WP_311504847.1">
    <property type="nucleotide sequence ID" value="NZ_JAVRHK010000023.1"/>
</dbReference>
<protein>
    <recommendedName>
        <fullName evidence="4">DUF4133 domain-containing protein</fullName>
    </recommendedName>
</protein>
<evidence type="ECO:0000256" key="1">
    <source>
        <dbReference type="SAM" id="Phobius"/>
    </source>
</evidence>
<keyword evidence="1" id="KW-0812">Transmembrane</keyword>
<dbReference type="Proteomes" id="UP001262582">
    <property type="component" value="Unassembled WGS sequence"/>
</dbReference>
<keyword evidence="3" id="KW-1185">Reference proteome</keyword>
<feature type="transmembrane region" description="Helical" evidence="1">
    <location>
        <begin position="21"/>
        <end position="40"/>
    </location>
</feature>
<keyword evidence="1" id="KW-0472">Membrane</keyword>
<name>A0ABU3DC12_9FLAO</name>
<sequence>MKRFEIYRNIRKRAIIWGLPVSLFALMMIAVVGSLLVIIFSFSFGVVITALAFNCLLYIGLTRFASQPQLFQFARVFPSSVTAKRSIQVYYEQD</sequence>
<organism evidence="2 3">
    <name type="scientific">Autumnicola musiva</name>
    <dbReference type="NCBI Taxonomy" id="3075589"/>
    <lineage>
        <taxon>Bacteria</taxon>
        <taxon>Pseudomonadati</taxon>
        <taxon>Bacteroidota</taxon>
        <taxon>Flavobacteriia</taxon>
        <taxon>Flavobacteriales</taxon>
        <taxon>Flavobacteriaceae</taxon>
        <taxon>Autumnicola</taxon>
    </lineage>
</organism>